<dbReference type="EMBL" id="UYSU01034488">
    <property type="protein sequence ID" value="VDL94519.1"/>
    <property type="molecule type" value="Genomic_DNA"/>
</dbReference>
<sequence>MLTFICVLALAVSCPAQPTTPEPWLVVEEEISPKYWQKEAEKFIAAACKRFPILKSQKPAKNVILFLGDGMGIPTVSASRFYLAHRSGLNGSMLTHPFEEWPYSTVARTYDLETVVTDSASSANAYLTGTKTRTGMIGVTGNLHYKQCGVWPAEHFTHSALEAASKAGKATGILTTTRITHASPSGCYGHVTFRDFEGDVDLQKVCGETYKEMHCQDLACQLIYNNRDINVMIGGGAKNFYPQGQEIPNQPGNKGTRLDNRTLVSEWIAYQEQQGRKYKFINSPQDFNTADFSNTEYLLGLPYPDHMLYTDEKSADEPSLMRYTQTAIKILQKNKKGFFLFVEGGRIDHAHHNNEGRHSMDEMLEFDKAIQAAMELVNMDETLIIVTADHSHSFGLYGHPSRFHSVLDIDNGYSHETLDNMPMTAIGYITGPAGLVNKSRSNPANEDIYSWKYKQQSLVPLFYSSHGGDDVGVYATGPFSRLFTKTIDNTFISQAMKYAMGVEPYDKVEPCEGRTKA</sequence>
<feature type="active site" description="Phosphoserine intermediate" evidence="3">
    <location>
        <position position="119"/>
    </location>
</feature>
<feature type="binding site" evidence="4">
    <location>
        <position position="466"/>
    </location>
    <ligand>
        <name>Zn(2+)</name>
        <dbReference type="ChEBI" id="CHEBI:29105"/>
        <label>2</label>
    </ligand>
</feature>
<comment type="cofactor">
    <cofactor evidence="4">
        <name>Zn(2+)</name>
        <dbReference type="ChEBI" id="CHEBI:29105"/>
    </cofactor>
    <text evidence="4">Binds 2 Zn(2+) ions.</text>
</comment>
<evidence type="ECO:0000256" key="4">
    <source>
        <dbReference type="PIRSR" id="PIRSR601952-2"/>
    </source>
</evidence>
<dbReference type="PRINTS" id="PR00113">
    <property type="entry name" value="ALKPHPHTASE"/>
</dbReference>
<dbReference type="EC" id="3.1.3.1" evidence="1"/>
<evidence type="ECO:0000313" key="7">
    <source>
        <dbReference type="EMBL" id="VDL94519.1"/>
    </source>
</evidence>
<evidence type="ECO:0000313" key="8">
    <source>
        <dbReference type="Proteomes" id="UP000275846"/>
    </source>
</evidence>
<proteinExistence type="inferred from homology"/>
<dbReference type="SUPFAM" id="SSF53649">
    <property type="entry name" value="Alkaline phosphatase-like"/>
    <property type="match status" value="1"/>
</dbReference>
<dbReference type="GO" id="GO:0004035">
    <property type="term" value="F:alkaline phosphatase activity"/>
    <property type="evidence" value="ECO:0007669"/>
    <property type="project" value="UniProtKB-EC"/>
</dbReference>
<dbReference type="SMART" id="SM00098">
    <property type="entry name" value="alkPPc"/>
    <property type="match status" value="1"/>
</dbReference>
<dbReference type="Proteomes" id="UP000275846">
    <property type="component" value="Unassembled WGS sequence"/>
</dbReference>
<dbReference type="Pfam" id="PF00245">
    <property type="entry name" value="Alk_phosphatase"/>
    <property type="match status" value="1"/>
</dbReference>
<gene>
    <name evidence="7" type="ORF">SSLN_LOCUS8134</name>
</gene>
<evidence type="ECO:0000256" key="1">
    <source>
        <dbReference type="ARBA" id="ARBA00012647"/>
    </source>
</evidence>
<dbReference type="GO" id="GO:0046872">
    <property type="term" value="F:metal ion binding"/>
    <property type="evidence" value="ECO:0007669"/>
    <property type="project" value="UniProtKB-KW"/>
</dbReference>
<keyword evidence="2" id="KW-0597">Phosphoprotein</keyword>
<dbReference type="CDD" id="cd16012">
    <property type="entry name" value="ALP"/>
    <property type="match status" value="1"/>
</dbReference>
<reference evidence="9" key="1">
    <citation type="submission" date="2016-06" db="UniProtKB">
        <authorList>
            <consortium name="WormBaseParasite"/>
        </authorList>
    </citation>
    <scope>IDENTIFICATION</scope>
</reference>
<dbReference type="PANTHER" id="PTHR11596">
    <property type="entry name" value="ALKALINE PHOSPHATASE"/>
    <property type="match status" value="1"/>
</dbReference>
<keyword evidence="4" id="KW-0479">Metal-binding</keyword>
<name>A0A183SV86_SCHSO</name>
<evidence type="ECO:0000313" key="9">
    <source>
        <dbReference type="WBParaSite" id="SSLN_0000845201-mRNA-1"/>
    </source>
</evidence>
<feature type="signal peptide" evidence="6">
    <location>
        <begin position="1"/>
        <end position="16"/>
    </location>
</feature>
<evidence type="ECO:0000256" key="6">
    <source>
        <dbReference type="SAM" id="SignalP"/>
    </source>
</evidence>
<dbReference type="InterPro" id="IPR017850">
    <property type="entry name" value="Alkaline_phosphatase_core_sf"/>
</dbReference>
<organism evidence="9">
    <name type="scientific">Schistocephalus solidus</name>
    <name type="common">Tapeworm</name>
    <dbReference type="NCBI Taxonomy" id="70667"/>
    <lineage>
        <taxon>Eukaryota</taxon>
        <taxon>Metazoa</taxon>
        <taxon>Spiralia</taxon>
        <taxon>Lophotrochozoa</taxon>
        <taxon>Platyhelminthes</taxon>
        <taxon>Cestoda</taxon>
        <taxon>Eucestoda</taxon>
        <taxon>Diphyllobothriidea</taxon>
        <taxon>Diphyllobothriidae</taxon>
        <taxon>Schistocephalus</taxon>
    </lineage>
</organism>
<evidence type="ECO:0000256" key="5">
    <source>
        <dbReference type="RuleBase" id="RU003946"/>
    </source>
</evidence>
<dbReference type="STRING" id="70667.A0A183SV86"/>
<feature type="binding site" evidence="4">
    <location>
        <position position="343"/>
    </location>
    <ligand>
        <name>Mg(2+)</name>
        <dbReference type="ChEBI" id="CHEBI:18420"/>
    </ligand>
</feature>
<feature type="binding site" evidence="4">
    <location>
        <position position="390"/>
    </location>
    <ligand>
        <name>Zn(2+)</name>
        <dbReference type="ChEBI" id="CHEBI:29105"/>
        <label>2</label>
    </ligand>
</feature>
<dbReference type="WBParaSite" id="SSLN_0000845201-mRNA-1">
    <property type="protein sequence ID" value="SSLN_0000845201-mRNA-1"/>
    <property type="gene ID" value="SSLN_0000845201"/>
</dbReference>
<keyword evidence="8" id="KW-1185">Reference proteome</keyword>
<accession>A0A183SV86</accession>
<keyword evidence="4" id="KW-0460">Magnesium</keyword>
<feature type="binding site" evidence="4">
    <location>
        <position position="181"/>
    </location>
    <ligand>
        <name>Mg(2+)</name>
        <dbReference type="ChEBI" id="CHEBI:18420"/>
    </ligand>
</feature>
<comment type="similarity">
    <text evidence="5">Belongs to the alkaline phosphatase family.</text>
</comment>
<dbReference type="OrthoDB" id="5818554at2759"/>
<feature type="binding site" evidence="4">
    <location>
        <position position="69"/>
    </location>
    <ligand>
        <name>Zn(2+)</name>
        <dbReference type="ChEBI" id="CHEBI:29105"/>
        <label>2</label>
    </ligand>
</feature>
<evidence type="ECO:0000256" key="2">
    <source>
        <dbReference type="ARBA" id="ARBA00022553"/>
    </source>
</evidence>
<evidence type="ECO:0000256" key="3">
    <source>
        <dbReference type="PIRSR" id="PIRSR601952-1"/>
    </source>
</evidence>
<dbReference type="InterPro" id="IPR001952">
    <property type="entry name" value="Alkaline_phosphatase"/>
</dbReference>
<keyword evidence="6" id="KW-0732">Signal</keyword>
<feature type="binding site" evidence="4">
    <location>
        <position position="352"/>
    </location>
    <ligand>
        <name>Zn(2+)</name>
        <dbReference type="ChEBI" id="CHEBI:29105"/>
        <label>2</label>
    </ligand>
</feature>
<keyword evidence="4" id="KW-0862">Zinc</keyword>
<feature type="binding site" evidence="4">
    <location>
        <position position="389"/>
    </location>
    <ligand>
        <name>Zn(2+)</name>
        <dbReference type="ChEBI" id="CHEBI:29105"/>
        <label>2</label>
    </ligand>
</feature>
<dbReference type="AlphaFoldDB" id="A0A183SV86"/>
<reference evidence="7 8" key="2">
    <citation type="submission" date="2018-11" db="EMBL/GenBank/DDBJ databases">
        <authorList>
            <consortium name="Pathogen Informatics"/>
        </authorList>
    </citation>
    <scope>NUCLEOTIDE SEQUENCE [LARGE SCALE GENOMIC DNA]</scope>
    <source>
        <strain evidence="7 8">NST_G2</strain>
    </source>
</reference>
<comment type="cofactor">
    <cofactor evidence="4">
        <name>Mg(2+)</name>
        <dbReference type="ChEBI" id="CHEBI:18420"/>
    </cofactor>
    <text evidence="4">Binds 1 Mg(2+) ion.</text>
</comment>
<feature type="binding site" evidence="4">
    <location>
        <position position="348"/>
    </location>
    <ligand>
        <name>Zn(2+)</name>
        <dbReference type="ChEBI" id="CHEBI:29105"/>
        <label>2</label>
    </ligand>
</feature>
<dbReference type="Gene3D" id="3.40.720.10">
    <property type="entry name" value="Alkaline Phosphatase, subunit A"/>
    <property type="match status" value="1"/>
</dbReference>
<feature type="binding site" evidence="4">
    <location>
        <position position="69"/>
    </location>
    <ligand>
        <name>Mg(2+)</name>
        <dbReference type="ChEBI" id="CHEBI:18420"/>
    </ligand>
</feature>
<protein>
    <recommendedName>
        <fullName evidence="1">alkaline phosphatase</fullName>
        <ecNumber evidence="1">3.1.3.1</ecNumber>
    </recommendedName>
</protein>
<feature type="binding site" evidence="4">
    <location>
        <position position="183"/>
    </location>
    <ligand>
        <name>Mg(2+)</name>
        <dbReference type="ChEBI" id="CHEBI:18420"/>
    </ligand>
</feature>
<feature type="chain" id="PRO_5043141308" description="alkaline phosphatase" evidence="6">
    <location>
        <begin position="17"/>
        <end position="517"/>
    </location>
</feature>
<dbReference type="PANTHER" id="PTHR11596:SF5">
    <property type="entry name" value="ALKALINE PHOSPHATASE"/>
    <property type="match status" value="1"/>
</dbReference>